<sequence length="16" mass="1730">MLEVGRKSPTSEIVAL</sequence>
<proteinExistence type="predicted"/>
<reference evidence="1" key="2">
    <citation type="journal article" date="2015" name="Fish Shellfish Immunol.">
        <title>Early steps in the European eel (Anguilla anguilla)-Vibrio vulnificus interaction in the gills: Role of the RtxA13 toxin.</title>
        <authorList>
            <person name="Callol A."/>
            <person name="Pajuelo D."/>
            <person name="Ebbesson L."/>
            <person name="Teles M."/>
            <person name="MacKenzie S."/>
            <person name="Amaro C."/>
        </authorList>
    </citation>
    <scope>NUCLEOTIDE SEQUENCE</scope>
</reference>
<protein>
    <submittedName>
        <fullName evidence="1">Uncharacterized protein</fullName>
    </submittedName>
</protein>
<dbReference type="EMBL" id="GBXM01041148">
    <property type="protein sequence ID" value="JAH67429.1"/>
    <property type="molecule type" value="Transcribed_RNA"/>
</dbReference>
<reference evidence="1" key="1">
    <citation type="submission" date="2014-11" db="EMBL/GenBank/DDBJ databases">
        <authorList>
            <person name="Amaro Gonzalez C."/>
        </authorList>
    </citation>
    <scope>NUCLEOTIDE SEQUENCE</scope>
</reference>
<dbReference type="AlphaFoldDB" id="A0A0E9UNI4"/>
<organism evidence="1">
    <name type="scientific">Anguilla anguilla</name>
    <name type="common">European freshwater eel</name>
    <name type="synonym">Muraena anguilla</name>
    <dbReference type="NCBI Taxonomy" id="7936"/>
    <lineage>
        <taxon>Eukaryota</taxon>
        <taxon>Metazoa</taxon>
        <taxon>Chordata</taxon>
        <taxon>Craniata</taxon>
        <taxon>Vertebrata</taxon>
        <taxon>Euteleostomi</taxon>
        <taxon>Actinopterygii</taxon>
        <taxon>Neopterygii</taxon>
        <taxon>Teleostei</taxon>
        <taxon>Anguilliformes</taxon>
        <taxon>Anguillidae</taxon>
        <taxon>Anguilla</taxon>
    </lineage>
</organism>
<accession>A0A0E9UNI4</accession>
<name>A0A0E9UNI4_ANGAN</name>
<evidence type="ECO:0000313" key="1">
    <source>
        <dbReference type="EMBL" id="JAH67429.1"/>
    </source>
</evidence>